<feature type="coiled-coil region" evidence="1">
    <location>
        <begin position="98"/>
        <end position="125"/>
    </location>
</feature>
<dbReference type="Proteomes" id="UP000606274">
    <property type="component" value="Unassembled WGS sequence"/>
</dbReference>
<keyword evidence="2" id="KW-1133">Transmembrane helix</keyword>
<name>A0A8T0AQQ6_SILME</name>
<dbReference type="AlphaFoldDB" id="A0A8T0AQQ6"/>
<accession>A0A8T0AQQ6</accession>
<keyword evidence="4" id="KW-1185">Reference proteome</keyword>
<evidence type="ECO:0000313" key="4">
    <source>
        <dbReference type="Proteomes" id="UP000606274"/>
    </source>
</evidence>
<feature type="coiled-coil region" evidence="1">
    <location>
        <begin position="228"/>
        <end position="308"/>
    </location>
</feature>
<sequence length="379" mass="44438">MMFPTFDIPLRPLLYAAGIAAASAGVYFLLKKRRYRVLQTGSGVGAVCALDPGLMCDTDEGRDAQRCSAEPEVLEQMETLLGSVQQLTKEVLEIRSICEQIDSERQREQEAYRILRAEYDQMRKALKIRDKLYKTKYREALDTKVQLENKIFNLVSEMNKVNDFLRQLEKELSESNRTYKKEQQDQDAIQDIHKYLVSDCNLMESGPTQKIDFPMASKEKSEMYAKSLSEHLALMEKYSELLKEYEHERESHEALKLQYEQTMKECSDKQNPLTMFQGTQDMENKRFLEKVNSELRIHKFKLEEMVRELDRFHHDLEVTCGVIKEDIDRAQGSFNTLQSRCDETMKQRDELLQEIEKERFAHITLKKEDSEMTEAPFQC</sequence>
<evidence type="ECO:0000313" key="3">
    <source>
        <dbReference type="EMBL" id="KAF7694311.1"/>
    </source>
</evidence>
<gene>
    <name evidence="3" type="ORF">HF521_008064</name>
</gene>
<keyword evidence="1" id="KW-0175">Coiled coil</keyword>
<organism evidence="3 4">
    <name type="scientific">Silurus meridionalis</name>
    <name type="common">Southern catfish</name>
    <name type="synonym">Silurus soldatovi meridionalis</name>
    <dbReference type="NCBI Taxonomy" id="175797"/>
    <lineage>
        <taxon>Eukaryota</taxon>
        <taxon>Metazoa</taxon>
        <taxon>Chordata</taxon>
        <taxon>Craniata</taxon>
        <taxon>Vertebrata</taxon>
        <taxon>Euteleostomi</taxon>
        <taxon>Actinopterygii</taxon>
        <taxon>Neopterygii</taxon>
        <taxon>Teleostei</taxon>
        <taxon>Ostariophysi</taxon>
        <taxon>Siluriformes</taxon>
        <taxon>Siluridae</taxon>
        <taxon>Silurus</taxon>
    </lineage>
</organism>
<feature type="coiled-coil region" evidence="1">
    <location>
        <begin position="158"/>
        <end position="185"/>
    </location>
</feature>
<dbReference type="Gene3D" id="1.20.5.4090">
    <property type="match status" value="3"/>
</dbReference>
<keyword evidence="2" id="KW-0472">Membrane</keyword>
<feature type="transmembrane region" description="Helical" evidence="2">
    <location>
        <begin position="12"/>
        <end position="30"/>
    </location>
</feature>
<comment type="caution">
    <text evidence="3">The sequence shown here is derived from an EMBL/GenBank/DDBJ whole genome shotgun (WGS) entry which is preliminary data.</text>
</comment>
<evidence type="ECO:0000256" key="2">
    <source>
        <dbReference type="SAM" id="Phobius"/>
    </source>
</evidence>
<keyword evidence="2" id="KW-0812">Transmembrane</keyword>
<protein>
    <submittedName>
        <fullName evidence="3">Uncharacterized protein</fullName>
    </submittedName>
</protein>
<dbReference type="EMBL" id="JABFDY010000018">
    <property type="protein sequence ID" value="KAF7694311.1"/>
    <property type="molecule type" value="Genomic_DNA"/>
</dbReference>
<proteinExistence type="predicted"/>
<evidence type="ECO:0000256" key="1">
    <source>
        <dbReference type="SAM" id="Coils"/>
    </source>
</evidence>
<reference evidence="3" key="1">
    <citation type="submission" date="2020-08" db="EMBL/GenBank/DDBJ databases">
        <title>Chromosome-level assembly of Southern catfish (Silurus meridionalis) provides insights into visual adaptation to the nocturnal and benthic lifestyles.</title>
        <authorList>
            <person name="Zhang Y."/>
            <person name="Wang D."/>
            <person name="Peng Z."/>
        </authorList>
    </citation>
    <scope>NUCLEOTIDE SEQUENCE</scope>
    <source>
        <strain evidence="3">SWU-2019-XX</strain>
        <tissue evidence="3">Muscle</tissue>
    </source>
</reference>